<evidence type="ECO:0000313" key="1">
    <source>
        <dbReference type="EMBL" id="MDF8334825.1"/>
    </source>
</evidence>
<proteinExistence type="predicted"/>
<organism evidence="1 2">
    <name type="scientific">Novosphingobium cyanobacteriorum</name>
    <dbReference type="NCBI Taxonomy" id="3024215"/>
    <lineage>
        <taxon>Bacteria</taxon>
        <taxon>Pseudomonadati</taxon>
        <taxon>Pseudomonadota</taxon>
        <taxon>Alphaproteobacteria</taxon>
        <taxon>Sphingomonadales</taxon>
        <taxon>Sphingomonadaceae</taxon>
        <taxon>Novosphingobium</taxon>
    </lineage>
</organism>
<gene>
    <name evidence="1" type="ORF">POM99_16575</name>
</gene>
<sequence length="41" mass="4770">MTLIFENITADKVFSGAIVDRQREIDINYRSHFSEPSPSER</sequence>
<dbReference type="EMBL" id="JAROCY010000017">
    <property type="protein sequence ID" value="MDF8334825.1"/>
    <property type="molecule type" value="Genomic_DNA"/>
</dbReference>
<comment type="caution">
    <text evidence="1">The sequence shown here is derived from an EMBL/GenBank/DDBJ whole genome shotgun (WGS) entry which is preliminary data.</text>
</comment>
<keyword evidence="2" id="KW-1185">Reference proteome</keyword>
<reference evidence="1 2" key="1">
    <citation type="submission" date="2023-03" db="EMBL/GenBank/DDBJ databases">
        <title>Novosphingobium cyanobacteriorum sp. nov., isolated from a eutrophic reservoir during the Microcystis bloom period.</title>
        <authorList>
            <person name="Kang M."/>
            <person name="Le V."/>
            <person name="Ko S.-R."/>
            <person name="Lee S.-A."/>
            <person name="Ahn C.-Y."/>
        </authorList>
    </citation>
    <scope>NUCLEOTIDE SEQUENCE [LARGE SCALE GENOMIC DNA]</scope>
    <source>
        <strain evidence="1 2">HBC54</strain>
    </source>
</reference>
<dbReference type="Proteomes" id="UP001222770">
    <property type="component" value="Unassembled WGS sequence"/>
</dbReference>
<name>A0ABT6CLM7_9SPHN</name>
<evidence type="ECO:0000313" key="2">
    <source>
        <dbReference type="Proteomes" id="UP001222770"/>
    </source>
</evidence>
<dbReference type="RefSeq" id="WP_277279597.1">
    <property type="nucleotide sequence ID" value="NZ_JAROCY010000017.1"/>
</dbReference>
<protein>
    <submittedName>
        <fullName evidence="1">Uncharacterized protein</fullName>
    </submittedName>
</protein>
<accession>A0ABT6CLM7</accession>